<dbReference type="AlphaFoldDB" id="A0A0X3AP80"/>
<evidence type="ECO:0000313" key="2">
    <source>
        <dbReference type="Proteomes" id="UP000182761"/>
    </source>
</evidence>
<sequence>MFNMKKLFFVLGVFLSLVGYSQTAERIINKHLEITGGIDKWKGFNSIVITGEIILGLNETYPIEIYQQRPDLNKTVIQIQKKKIILNGYNGKKAIQFNFQTNTIEESNNYISEAFESDLIDYSIKGFHPILLGEEKIENVNCYKIKLTKDRESEIYYFDKTTYQLIREDNDMESKIYSDFQVFSGLTFPCRMVVKNREEETEFILIFKSLEVNKKIPEREFKF</sequence>
<gene>
    <name evidence="1" type="ORF">Ga0061079_103166</name>
</gene>
<dbReference type="STRING" id="1586267.GCA_001418685_00690"/>
<evidence type="ECO:0000313" key="1">
    <source>
        <dbReference type="EMBL" id="CVK15855.1"/>
    </source>
</evidence>
<protein>
    <recommendedName>
        <fullName evidence="3">Histidine kinase</fullName>
    </recommendedName>
</protein>
<reference evidence="1 2" key="1">
    <citation type="submission" date="2016-01" db="EMBL/GenBank/DDBJ databases">
        <authorList>
            <person name="McClelland M."/>
            <person name="Jain A."/>
            <person name="Saraogi P."/>
            <person name="Mendelson R."/>
            <person name="Westerman R."/>
            <person name="SanMiguel P."/>
            <person name="Csonka L."/>
        </authorList>
    </citation>
    <scope>NUCLEOTIDE SEQUENCE [LARGE SCALE GENOMIC DNA]</scope>
    <source>
        <strain evidence="1 2">R-53146</strain>
    </source>
</reference>
<accession>A0A0X3AP80</accession>
<name>A0A0X3AP80_9FLAO</name>
<keyword evidence="2" id="KW-1185">Reference proteome</keyword>
<proteinExistence type="predicted"/>
<evidence type="ECO:0008006" key="3">
    <source>
        <dbReference type="Google" id="ProtNLM"/>
    </source>
</evidence>
<dbReference type="Proteomes" id="UP000182761">
    <property type="component" value="Unassembled WGS sequence"/>
</dbReference>
<dbReference type="Gene3D" id="2.50.20.10">
    <property type="entry name" value="Lipoprotein localisation LolA/LolB/LppX"/>
    <property type="match status" value="1"/>
</dbReference>
<dbReference type="EMBL" id="FCOR01000003">
    <property type="protein sequence ID" value="CVK15855.1"/>
    <property type="molecule type" value="Genomic_DNA"/>
</dbReference>
<organism evidence="1 2">
    <name type="scientific">Apibacter mensalis</name>
    <dbReference type="NCBI Taxonomy" id="1586267"/>
    <lineage>
        <taxon>Bacteria</taxon>
        <taxon>Pseudomonadati</taxon>
        <taxon>Bacteroidota</taxon>
        <taxon>Flavobacteriia</taxon>
        <taxon>Flavobacteriales</taxon>
        <taxon>Weeksellaceae</taxon>
        <taxon>Apibacter</taxon>
    </lineage>
</organism>